<dbReference type="EMBL" id="QRDW01000001">
    <property type="protein sequence ID" value="RED53563.1"/>
    <property type="molecule type" value="Genomic_DNA"/>
</dbReference>
<reference evidence="1 2" key="1">
    <citation type="submission" date="2018-07" db="EMBL/GenBank/DDBJ databases">
        <title>Genomic Encyclopedia of Type Strains, Phase III (KMG-III): the genomes of soil and plant-associated and newly described type strains.</title>
        <authorList>
            <person name="Whitman W."/>
        </authorList>
    </citation>
    <scope>NUCLEOTIDE SEQUENCE [LARGE SCALE GENOMIC DNA]</scope>
    <source>
        <strain evidence="1 2">CECT 8488</strain>
    </source>
</reference>
<evidence type="ECO:0000313" key="2">
    <source>
        <dbReference type="Proteomes" id="UP000256845"/>
    </source>
</evidence>
<sequence length="396" mass="44352">MEIEERIGKLQAAIHAEPENKDNWIMLGLYAVMAGLHGQCRPLFEKREELFGDGAALYFSTLVSNIVADSPHLLAQVAAIPVPDIRDMFDAVTVFGVGAARTCLGPVEQGRAILRRLNDMPDKIRCQLDRLPQVQRSGRIIEMFFSPSEIEAMRAEAAPAWDPDISSVSGKRPVLSGPLHIFTLADQSYFERFGEGFIQAVGGIAPVHIHVMDGDETKIEAVLARFGERVTATVEPFEGENLAPYCASSRFLHVQRLLKAGTADILCMDIDVAEVNDFDRYLHRARTDKISLFQDSTTVPWLRQWATSIYFGQSKEAELYLEVLCHLIRHHLSDMAWFFDQTALLSMWHWAREQIGEDVVSLMNEPDGYRLHDFITPSGALAEKIALRRGTGLEGV</sequence>
<organism evidence="1 2">
    <name type="scientific">Aestuariispira insulae</name>
    <dbReference type="NCBI Taxonomy" id="1461337"/>
    <lineage>
        <taxon>Bacteria</taxon>
        <taxon>Pseudomonadati</taxon>
        <taxon>Pseudomonadota</taxon>
        <taxon>Alphaproteobacteria</taxon>
        <taxon>Rhodospirillales</taxon>
        <taxon>Kiloniellaceae</taxon>
        <taxon>Aestuariispira</taxon>
    </lineage>
</organism>
<protein>
    <submittedName>
        <fullName evidence="1">Uncharacterized protein</fullName>
    </submittedName>
</protein>
<gene>
    <name evidence="1" type="ORF">DFP90_101354</name>
</gene>
<dbReference type="Proteomes" id="UP000256845">
    <property type="component" value="Unassembled WGS sequence"/>
</dbReference>
<name>A0A3D9HVM6_9PROT</name>
<comment type="caution">
    <text evidence="1">The sequence shown here is derived from an EMBL/GenBank/DDBJ whole genome shotgun (WGS) entry which is preliminary data.</text>
</comment>
<keyword evidence="2" id="KW-1185">Reference proteome</keyword>
<evidence type="ECO:0000313" key="1">
    <source>
        <dbReference type="EMBL" id="RED53563.1"/>
    </source>
</evidence>
<proteinExistence type="predicted"/>
<dbReference type="AlphaFoldDB" id="A0A3D9HVM6"/>
<accession>A0A3D9HVM6</accession>